<dbReference type="RefSeq" id="WP_256322551.1">
    <property type="nucleotide sequence ID" value="NZ_JANGCN010000044.1"/>
</dbReference>
<dbReference type="Proteomes" id="UP001206236">
    <property type="component" value="Unassembled WGS sequence"/>
</dbReference>
<evidence type="ECO:0000256" key="3">
    <source>
        <dbReference type="PROSITE-ProRule" id="PRU00169"/>
    </source>
</evidence>
<protein>
    <recommendedName>
        <fullName evidence="1">Stage 0 sporulation protein A homolog</fullName>
    </recommendedName>
</protein>
<feature type="domain" description="Response regulatory" evidence="4">
    <location>
        <begin position="2"/>
        <end position="118"/>
    </location>
</feature>
<dbReference type="SMART" id="SM00850">
    <property type="entry name" value="LytTR"/>
    <property type="match status" value="1"/>
</dbReference>
<dbReference type="PROSITE" id="PS50110">
    <property type="entry name" value="RESPONSE_REGULATORY"/>
    <property type="match status" value="1"/>
</dbReference>
<dbReference type="PROSITE" id="PS50930">
    <property type="entry name" value="HTH_LYTTR"/>
    <property type="match status" value="1"/>
</dbReference>
<dbReference type="PANTHER" id="PTHR37299">
    <property type="entry name" value="TRANSCRIPTIONAL REGULATOR-RELATED"/>
    <property type="match status" value="1"/>
</dbReference>
<dbReference type="GO" id="GO:0000156">
    <property type="term" value="F:phosphorelay response regulator activity"/>
    <property type="evidence" value="ECO:0007669"/>
    <property type="project" value="InterPro"/>
</dbReference>
<comment type="caution">
    <text evidence="6">The sequence shown here is derived from an EMBL/GenBank/DDBJ whole genome shotgun (WGS) entry which is preliminary data.</text>
</comment>
<dbReference type="Pfam" id="PF04397">
    <property type="entry name" value="LytTR"/>
    <property type="match status" value="1"/>
</dbReference>
<organism evidence="6 7">
    <name type="scientific">Ruminococcus bicirculans</name>
    <name type="common">ex Wegman et al. 2014</name>
    <dbReference type="NCBI Taxonomy" id="1160721"/>
    <lineage>
        <taxon>Bacteria</taxon>
        <taxon>Bacillati</taxon>
        <taxon>Bacillota</taxon>
        <taxon>Clostridia</taxon>
        <taxon>Eubacteriales</taxon>
        <taxon>Oscillospiraceae</taxon>
        <taxon>Ruminococcus</taxon>
    </lineage>
</organism>
<feature type="modified residue" description="4-aspartylphosphate" evidence="3">
    <location>
        <position position="55"/>
    </location>
</feature>
<feature type="domain" description="HTH LytTR-type" evidence="5">
    <location>
        <begin position="143"/>
        <end position="228"/>
    </location>
</feature>
<dbReference type="InterPro" id="IPR011006">
    <property type="entry name" value="CheY-like_superfamily"/>
</dbReference>
<dbReference type="Gene3D" id="2.40.50.1020">
    <property type="entry name" value="LytTr DNA-binding domain"/>
    <property type="match status" value="1"/>
</dbReference>
<evidence type="ECO:0000313" key="6">
    <source>
        <dbReference type="EMBL" id="MCQ5154234.1"/>
    </source>
</evidence>
<dbReference type="SMART" id="SM00448">
    <property type="entry name" value="REC"/>
    <property type="match status" value="1"/>
</dbReference>
<dbReference type="AlphaFoldDB" id="A0AAW5KKZ4"/>
<evidence type="ECO:0000259" key="4">
    <source>
        <dbReference type="PROSITE" id="PS50110"/>
    </source>
</evidence>
<keyword evidence="6" id="KW-0238">DNA-binding</keyword>
<dbReference type="Gene3D" id="3.40.50.2300">
    <property type="match status" value="1"/>
</dbReference>
<evidence type="ECO:0000313" key="7">
    <source>
        <dbReference type="Proteomes" id="UP001206236"/>
    </source>
</evidence>
<gene>
    <name evidence="6" type="ORF">NE632_13115</name>
</gene>
<dbReference type="Pfam" id="PF00072">
    <property type="entry name" value="Response_reg"/>
    <property type="match status" value="1"/>
</dbReference>
<dbReference type="EMBL" id="JANGCN010000044">
    <property type="protein sequence ID" value="MCQ5154234.1"/>
    <property type="molecule type" value="Genomic_DNA"/>
</dbReference>
<accession>A0AAW5KKZ4</accession>
<dbReference type="SUPFAM" id="SSF52172">
    <property type="entry name" value="CheY-like"/>
    <property type="match status" value="1"/>
</dbReference>
<keyword evidence="3" id="KW-0597">Phosphoprotein</keyword>
<reference evidence="6" key="1">
    <citation type="submission" date="2022-06" db="EMBL/GenBank/DDBJ databases">
        <title>Isolation of gut microbiota from human fecal samples.</title>
        <authorList>
            <person name="Pamer E.G."/>
            <person name="Barat B."/>
            <person name="Waligurski E."/>
            <person name="Medina S."/>
            <person name="Paddock L."/>
            <person name="Mostad J."/>
        </authorList>
    </citation>
    <scope>NUCLEOTIDE SEQUENCE</scope>
    <source>
        <strain evidence="6">DFI.5.57</strain>
    </source>
</reference>
<dbReference type="PANTHER" id="PTHR37299:SF1">
    <property type="entry name" value="STAGE 0 SPORULATION PROTEIN A HOMOLOG"/>
    <property type="match status" value="1"/>
</dbReference>
<name>A0AAW5KKZ4_9FIRM</name>
<dbReference type="GO" id="GO:0003677">
    <property type="term" value="F:DNA binding"/>
    <property type="evidence" value="ECO:0007669"/>
    <property type="project" value="UniProtKB-KW"/>
</dbReference>
<dbReference type="InterPro" id="IPR046947">
    <property type="entry name" value="LytR-like"/>
</dbReference>
<evidence type="ECO:0000259" key="5">
    <source>
        <dbReference type="PROSITE" id="PS50930"/>
    </source>
</evidence>
<evidence type="ECO:0000256" key="2">
    <source>
        <dbReference type="ARBA" id="ARBA00024867"/>
    </source>
</evidence>
<comment type="function">
    <text evidence="2">May play the central regulatory role in sporulation. It may be an element of the effector pathway responsible for the activation of sporulation genes in response to nutritional stress. Spo0A may act in concert with spo0H (a sigma factor) to control the expression of some genes that are critical to the sporulation process.</text>
</comment>
<dbReference type="InterPro" id="IPR007492">
    <property type="entry name" value="LytTR_DNA-bd_dom"/>
</dbReference>
<proteinExistence type="predicted"/>
<sequence>MHIAICDDEEFFRKSLIEQLNKYSIEKGLDFLYYEYNDGVDLLASKIDFDIIFMDFQMKDKNGIDTVSALRQRNNNTHVIFASSYEDVVFDSLKVKTFRFLIKPIEKEKLYEALNSLIREKSNRFTVLVRNTEQSANYRILERNIIFAQAENVSTLIYASDKCYKYADTLSAFQKELSSDFFFRSHRSFLVNMKYITNYSKNEIIFSTGEKALLSKIKYKEFQKTYFDFMKRESIGLL</sequence>
<dbReference type="InterPro" id="IPR001789">
    <property type="entry name" value="Sig_transdc_resp-reg_receiver"/>
</dbReference>
<evidence type="ECO:0000256" key="1">
    <source>
        <dbReference type="ARBA" id="ARBA00018672"/>
    </source>
</evidence>